<name>A0A9W8G6V9_9FUNG</name>
<dbReference type="PANTHER" id="PTHR12197">
    <property type="entry name" value="HISTONE-LYSINE N-METHYLTRANSFERASE SMYD"/>
    <property type="match status" value="1"/>
</dbReference>
<dbReference type="PROSITE" id="PS50280">
    <property type="entry name" value="SET"/>
    <property type="match status" value="1"/>
</dbReference>
<dbReference type="CDD" id="cd20071">
    <property type="entry name" value="SET_SMYD"/>
    <property type="match status" value="1"/>
</dbReference>
<dbReference type="SMART" id="SM00317">
    <property type="entry name" value="SET"/>
    <property type="match status" value="1"/>
</dbReference>
<dbReference type="AlphaFoldDB" id="A0A9W8G6V9"/>
<dbReference type="GO" id="GO:0005634">
    <property type="term" value="C:nucleus"/>
    <property type="evidence" value="ECO:0007669"/>
    <property type="project" value="TreeGrafter"/>
</dbReference>
<gene>
    <name evidence="2" type="ORF">GGI25_001166</name>
</gene>
<comment type="caution">
    <text evidence="2">The sequence shown here is derived from an EMBL/GenBank/DDBJ whole genome shotgun (WGS) entry which is preliminary data.</text>
</comment>
<dbReference type="Proteomes" id="UP001151518">
    <property type="component" value="Unassembled WGS sequence"/>
</dbReference>
<dbReference type="PANTHER" id="PTHR12197:SF294">
    <property type="entry name" value="POTENTIAL PROTEIN LYSINE METHYLTRANSFERASE SET6"/>
    <property type="match status" value="1"/>
</dbReference>
<dbReference type="InterPro" id="IPR001214">
    <property type="entry name" value="SET_dom"/>
</dbReference>
<dbReference type="OrthoDB" id="1028014at2759"/>
<protein>
    <recommendedName>
        <fullName evidence="1">SET domain-containing protein</fullName>
    </recommendedName>
</protein>
<dbReference type="EMBL" id="JANBTW010000008">
    <property type="protein sequence ID" value="KAJ2679977.1"/>
    <property type="molecule type" value="Genomic_DNA"/>
</dbReference>
<dbReference type="Gene3D" id="2.170.270.10">
    <property type="entry name" value="SET domain"/>
    <property type="match status" value="2"/>
</dbReference>
<evidence type="ECO:0000313" key="3">
    <source>
        <dbReference type="Proteomes" id="UP001151518"/>
    </source>
</evidence>
<sequence>MASPQNQPLMLSKAPTTTRIKLGQFSEPSEQDAGHQQTSSNTAYHSGCFPVRICNVPGRGRGYFAARSIAKGETVLRAAPLAWAISEDWIKNTCWWCFVYDPRKTHQVKAVEGPAALLASAPNHNQNKKTSSSQFAQYKGVFCSSICQQKAVLAHGGPDRWKCYLALLGAIESEVRATKSKQGRAVSKTTSEHTQISSKDTIQYVAVADTNISTFSAPAAATPKVACMSDFSRDIDFDPDDMSDEQLSDWISYVWDIITVHSLFQNNLPDSSQRELVRLICNALFLQDNATTTEPTSYSDSWEILVVSRDATEDNAMPLHALAHVRNNEVDFLRAKLHQLQLETLQTPATVAPIRLPLQPTPTQIEQSHWGAAAFKTAASAYALLEKAWKHTSKSQDNALCHFSHEQFRSVYFREMANSFGIWEVTEDDIGQQPQAQLKSAESEWLGFSIYPTAVYFNHSCAPNIRKVRTARMMSFISCRDIEQGEELFITYGSVAEAAPLRRSRLQQNFFFECVCDRCLAETSQCQILALNTLDLLN</sequence>
<proteinExistence type="predicted"/>
<dbReference type="Gene3D" id="6.10.140.2220">
    <property type="match status" value="1"/>
</dbReference>
<dbReference type="Pfam" id="PF00856">
    <property type="entry name" value="SET"/>
    <property type="match status" value="1"/>
</dbReference>
<evidence type="ECO:0000259" key="1">
    <source>
        <dbReference type="PROSITE" id="PS50280"/>
    </source>
</evidence>
<dbReference type="InterPro" id="IPR050869">
    <property type="entry name" value="H3K4_H4K5_MeTrfase"/>
</dbReference>
<dbReference type="InterPro" id="IPR046341">
    <property type="entry name" value="SET_dom_sf"/>
</dbReference>
<reference evidence="2" key="1">
    <citation type="submission" date="2022-07" db="EMBL/GenBank/DDBJ databases">
        <title>Phylogenomic reconstructions and comparative analyses of Kickxellomycotina fungi.</title>
        <authorList>
            <person name="Reynolds N.K."/>
            <person name="Stajich J.E."/>
            <person name="Barry K."/>
            <person name="Grigoriev I.V."/>
            <person name="Crous P."/>
            <person name="Smith M.E."/>
        </authorList>
    </citation>
    <scope>NUCLEOTIDE SEQUENCE</scope>
    <source>
        <strain evidence="2">NRRL 3115</strain>
    </source>
</reference>
<evidence type="ECO:0000313" key="2">
    <source>
        <dbReference type="EMBL" id="KAJ2679977.1"/>
    </source>
</evidence>
<dbReference type="SUPFAM" id="SSF82199">
    <property type="entry name" value="SET domain"/>
    <property type="match status" value="1"/>
</dbReference>
<feature type="domain" description="SET" evidence="1">
    <location>
        <begin position="49"/>
        <end position="493"/>
    </location>
</feature>
<organism evidence="2 3">
    <name type="scientific">Coemansia spiralis</name>
    <dbReference type="NCBI Taxonomy" id="417178"/>
    <lineage>
        <taxon>Eukaryota</taxon>
        <taxon>Fungi</taxon>
        <taxon>Fungi incertae sedis</taxon>
        <taxon>Zoopagomycota</taxon>
        <taxon>Kickxellomycotina</taxon>
        <taxon>Kickxellomycetes</taxon>
        <taxon>Kickxellales</taxon>
        <taxon>Kickxellaceae</taxon>
        <taxon>Coemansia</taxon>
    </lineage>
</organism>
<accession>A0A9W8G6V9</accession>